<dbReference type="InterPro" id="IPR004045">
    <property type="entry name" value="Glutathione_S-Trfase_N"/>
</dbReference>
<evidence type="ECO:0000313" key="4">
    <source>
        <dbReference type="EMBL" id="PWN29851.1"/>
    </source>
</evidence>
<name>A0A316UZW4_9BASI</name>
<dbReference type="RefSeq" id="XP_025364463.1">
    <property type="nucleotide sequence ID" value="XM_025508097.1"/>
</dbReference>
<feature type="compositionally biased region" description="Acidic residues" evidence="1">
    <location>
        <begin position="298"/>
        <end position="307"/>
    </location>
</feature>
<evidence type="ECO:0000259" key="2">
    <source>
        <dbReference type="PROSITE" id="PS50404"/>
    </source>
</evidence>
<accession>A0A316UZW4</accession>
<sequence>MARDTPWRGASHHLRLWPPHTSDAYEEARRERNHFRPSYHQQDEMAPKYTLHYWPQIPGRGEYIRLAFEYSDVPYAENNDVTKLQALLDESAPTGSPHHFALPLLEITEGSQRQLISQTPAILLYLSQQIPRLYNSQTEAKSATATATATATTHIHTHQVLLTVLDLSNEVHDTHHPIGAGLYYEDQKPEAARRARDLREERLPKFLTYFDQLLTNLEGRVAIKGQTTVADLALWQVLEGLNFAFPQWCKRAREAGQYAKVWEFQRSVGEEDRIKAYVESGRRKPFSDGLFRHYPELDAAEGEGEGEGETKKRRVE</sequence>
<reference evidence="4 5" key="1">
    <citation type="journal article" date="2018" name="Mol. Biol. Evol.">
        <title>Broad Genomic Sampling Reveals a Smut Pathogenic Ancestry of the Fungal Clade Ustilaginomycotina.</title>
        <authorList>
            <person name="Kijpornyongpan T."/>
            <person name="Mondo S.J."/>
            <person name="Barry K."/>
            <person name="Sandor L."/>
            <person name="Lee J."/>
            <person name="Lipzen A."/>
            <person name="Pangilinan J."/>
            <person name="LaButti K."/>
            <person name="Hainaut M."/>
            <person name="Henrissat B."/>
            <person name="Grigoriev I.V."/>
            <person name="Spatafora J.W."/>
            <person name="Aime M.C."/>
        </authorList>
    </citation>
    <scope>NUCLEOTIDE SEQUENCE [LARGE SCALE GENOMIC DNA]</scope>
    <source>
        <strain evidence="4 5">MCA 5214</strain>
    </source>
</reference>
<organism evidence="4 5">
    <name type="scientific">Jaminaea rosea</name>
    <dbReference type="NCBI Taxonomy" id="1569628"/>
    <lineage>
        <taxon>Eukaryota</taxon>
        <taxon>Fungi</taxon>
        <taxon>Dikarya</taxon>
        <taxon>Basidiomycota</taxon>
        <taxon>Ustilaginomycotina</taxon>
        <taxon>Exobasidiomycetes</taxon>
        <taxon>Microstromatales</taxon>
        <taxon>Microstromatales incertae sedis</taxon>
        <taxon>Jaminaea</taxon>
    </lineage>
</organism>
<dbReference type="GeneID" id="37029920"/>
<dbReference type="Proteomes" id="UP000245884">
    <property type="component" value="Unassembled WGS sequence"/>
</dbReference>
<dbReference type="InterPro" id="IPR010987">
    <property type="entry name" value="Glutathione-S-Trfase_C-like"/>
</dbReference>
<dbReference type="OrthoDB" id="414243at2759"/>
<protein>
    <recommendedName>
        <fullName evidence="6">Glutathione S-transferase</fullName>
    </recommendedName>
</protein>
<dbReference type="STRING" id="1569628.A0A316UZW4"/>
<dbReference type="Gene3D" id="3.40.30.10">
    <property type="entry name" value="Glutaredoxin"/>
    <property type="match status" value="1"/>
</dbReference>
<feature type="region of interest" description="Disordered" evidence="1">
    <location>
        <begin position="294"/>
        <end position="316"/>
    </location>
</feature>
<dbReference type="CDD" id="cd03192">
    <property type="entry name" value="GST_C_Sigma_like"/>
    <property type="match status" value="1"/>
</dbReference>
<evidence type="ECO:0000313" key="5">
    <source>
        <dbReference type="Proteomes" id="UP000245884"/>
    </source>
</evidence>
<proteinExistence type="predicted"/>
<dbReference type="EMBL" id="KZ819663">
    <property type="protein sequence ID" value="PWN29851.1"/>
    <property type="molecule type" value="Genomic_DNA"/>
</dbReference>
<dbReference type="InterPro" id="IPR004046">
    <property type="entry name" value="GST_C"/>
</dbReference>
<dbReference type="InterPro" id="IPR036282">
    <property type="entry name" value="Glutathione-S-Trfase_C_sf"/>
</dbReference>
<feature type="domain" description="GST N-terminal" evidence="2">
    <location>
        <begin position="47"/>
        <end position="134"/>
    </location>
</feature>
<evidence type="ECO:0000256" key="1">
    <source>
        <dbReference type="SAM" id="MobiDB-lite"/>
    </source>
</evidence>
<dbReference type="PANTHER" id="PTHR11571:SF263">
    <property type="entry name" value="GLUTATHIONE S-TRANSFERASE"/>
    <property type="match status" value="1"/>
</dbReference>
<gene>
    <name evidence="4" type="ORF">BDZ90DRAFT_258753</name>
</gene>
<dbReference type="Pfam" id="PF14497">
    <property type="entry name" value="GST_C_3"/>
    <property type="match status" value="1"/>
</dbReference>
<dbReference type="InterPro" id="IPR036249">
    <property type="entry name" value="Thioredoxin-like_sf"/>
</dbReference>
<dbReference type="GO" id="GO:0006749">
    <property type="term" value="P:glutathione metabolic process"/>
    <property type="evidence" value="ECO:0007669"/>
    <property type="project" value="TreeGrafter"/>
</dbReference>
<evidence type="ECO:0000259" key="3">
    <source>
        <dbReference type="PROSITE" id="PS50405"/>
    </source>
</evidence>
<dbReference type="Gene3D" id="1.20.1050.10">
    <property type="match status" value="1"/>
</dbReference>
<dbReference type="PROSITE" id="PS50405">
    <property type="entry name" value="GST_CTER"/>
    <property type="match status" value="1"/>
</dbReference>
<dbReference type="SUPFAM" id="SSF52833">
    <property type="entry name" value="Thioredoxin-like"/>
    <property type="match status" value="1"/>
</dbReference>
<dbReference type="PROSITE" id="PS50404">
    <property type="entry name" value="GST_NTER"/>
    <property type="match status" value="1"/>
</dbReference>
<dbReference type="SUPFAM" id="SSF47616">
    <property type="entry name" value="GST C-terminal domain-like"/>
    <property type="match status" value="1"/>
</dbReference>
<evidence type="ECO:0008006" key="6">
    <source>
        <dbReference type="Google" id="ProtNLM"/>
    </source>
</evidence>
<dbReference type="PANTHER" id="PTHR11571">
    <property type="entry name" value="GLUTATHIONE S-TRANSFERASE"/>
    <property type="match status" value="1"/>
</dbReference>
<keyword evidence="5" id="KW-1185">Reference proteome</keyword>
<feature type="domain" description="GST C-terminal" evidence="3">
    <location>
        <begin position="157"/>
        <end position="286"/>
    </location>
</feature>
<dbReference type="InterPro" id="IPR050213">
    <property type="entry name" value="GST_superfamily"/>
</dbReference>
<dbReference type="GO" id="GO:0004364">
    <property type="term" value="F:glutathione transferase activity"/>
    <property type="evidence" value="ECO:0007669"/>
    <property type="project" value="TreeGrafter"/>
</dbReference>
<dbReference type="AlphaFoldDB" id="A0A316UZW4"/>